<name>A0A4Z2IAB6_9TELE</name>
<proteinExistence type="predicted"/>
<dbReference type="EMBL" id="SRLO01000115">
    <property type="protein sequence ID" value="TNN74345.1"/>
    <property type="molecule type" value="Genomic_DNA"/>
</dbReference>
<accession>A0A4Z2IAB6</accession>
<reference evidence="1 2" key="1">
    <citation type="submission" date="2019-03" db="EMBL/GenBank/DDBJ databases">
        <title>First draft genome of Liparis tanakae, snailfish: a comprehensive survey of snailfish specific genes.</title>
        <authorList>
            <person name="Kim W."/>
            <person name="Song I."/>
            <person name="Jeong J.-H."/>
            <person name="Kim D."/>
            <person name="Kim S."/>
            <person name="Ryu S."/>
            <person name="Song J.Y."/>
            <person name="Lee S.K."/>
        </authorList>
    </citation>
    <scope>NUCLEOTIDE SEQUENCE [LARGE SCALE GENOMIC DNA]</scope>
    <source>
        <tissue evidence="1">Muscle</tissue>
    </source>
</reference>
<gene>
    <name evidence="1" type="ORF">EYF80_015428</name>
</gene>
<dbReference type="AlphaFoldDB" id="A0A4Z2IAB6"/>
<dbReference type="Proteomes" id="UP000314294">
    <property type="component" value="Unassembled WGS sequence"/>
</dbReference>
<evidence type="ECO:0000313" key="1">
    <source>
        <dbReference type="EMBL" id="TNN74345.1"/>
    </source>
</evidence>
<evidence type="ECO:0000313" key="2">
    <source>
        <dbReference type="Proteomes" id="UP000314294"/>
    </source>
</evidence>
<sequence length="94" mass="10671">MHDSSKNYSRKQLVSVHCTLSSSQGAQIREEILGSFECGPWLQRNKTSDIQVAQDECQRTGVRRGDKNKFKRKSDWIVGCWNGFTTSYKSGAPE</sequence>
<organism evidence="1 2">
    <name type="scientific">Liparis tanakae</name>
    <name type="common">Tanaka's snailfish</name>
    <dbReference type="NCBI Taxonomy" id="230148"/>
    <lineage>
        <taxon>Eukaryota</taxon>
        <taxon>Metazoa</taxon>
        <taxon>Chordata</taxon>
        <taxon>Craniata</taxon>
        <taxon>Vertebrata</taxon>
        <taxon>Euteleostomi</taxon>
        <taxon>Actinopterygii</taxon>
        <taxon>Neopterygii</taxon>
        <taxon>Teleostei</taxon>
        <taxon>Neoteleostei</taxon>
        <taxon>Acanthomorphata</taxon>
        <taxon>Eupercaria</taxon>
        <taxon>Perciformes</taxon>
        <taxon>Cottioidei</taxon>
        <taxon>Cottales</taxon>
        <taxon>Liparidae</taxon>
        <taxon>Liparis</taxon>
    </lineage>
</organism>
<keyword evidence="2" id="KW-1185">Reference proteome</keyword>
<protein>
    <submittedName>
        <fullName evidence="1">Uncharacterized protein</fullName>
    </submittedName>
</protein>
<comment type="caution">
    <text evidence="1">The sequence shown here is derived from an EMBL/GenBank/DDBJ whole genome shotgun (WGS) entry which is preliminary data.</text>
</comment>